<keyword evidence="2 3" id="KW-0119">Carbohydrate metabolism</keyword>
<accession>W4QMX7</accession>
<dbReference type="InterPro" id="IPR004300">
    <property type="entry name" value="Glyco_hydro_57_N"/>
</dbReference>
<dbReference type="STRING" id="1236973.JCM9157_453"/>
<evidence type="ECO:0000256" key="1">
    <source>
        <dbReference type="ARBA" id="ARBA00006821"/>
    </source>
</evidence>
<dbReference type="GO" id="GO:0003844">
    <property type="term" value="F:1,4-alpha-glucan branching enzyme activity"/>
    <property type="evidence" value="ECO:0007669"/>
    <property type="project" value="InterPro"/>
</dbReference>
<dbReference type="RefSeq" id="WP_235714769.1">
    <property type="nucleotide sequence ID" value="NZ_BAUV01000002.1"/>
</dbReference>
<evidence type="ECO:0000256" key="3">
    <source>
        <dbReference type="RuleBase" id="RU361196"/>
    </source>
</evidence>
<gene>
    <name evidence="5" type="ORF">JCM9157_453</name>
</gene>
<evidence type="ECO:0000256" key="2">
    <source>
        <dbReference type="ARBA" id="ARBA00023277"/>
    </source>
</evidence>
<dbReference type="GO" id="GO:0030979">
    <property type="term" value="P:alpha-glucan biosynthetic process"/>
    <property type="evidence" value="ECO:0007669"/>
    <property type="project" value="InterPro"/>
</dbReference>
<proteinExistence type="inferred from homology"/>
<reference evidence="5 6" key="1">
    <citation type="journal article" date="2014" name="Genome Announc.">
        <title>Draft Genome Sequences of Three Alkaliphilic Bacillus Strains, Bacillus wakoensis JCM 9140T, Bacillus akibai JCM 9157T, and Bacillus hemicellulosilyticus JCM 9152T.</title>
        <authorList>
            <person name="Yuki M."/>
            <person name="Oshima K."/>
            <person name="Suda W."/>
            <person name="Oshida Y."/>
            <person name="Kitamura K."/>
            <person name="Iida T."/>
            <person name="Hattori M."/>
            <person name="Ohkuma M."/>
        </authorList>
    </citation>
    <scope>NUCLEOTIDE SEQUENCE [LARGE SCALE GENOMIC DNA]</scope>
    <source>
        <strain evidence="5 6">JCM 9157</strain>
    </source>
</reference>
<dbReference type="SUPFAM" id="SSF88713">
    <property type="entry name" value="Glycoside hydrolase/deacetylase"/>
    <property type="match status" value="1"/>
</dbReference>
<dbReference type="Gene3D" id="3.20.110.10">
    <property type="entry name" value="Glycoside hydrolase 38, N terminal domain"/>
    <property type="match status" value="1"/>
</dbReference>
<comment type="caution">
    <text evidence="5">The sequence shown here is derived from an EMBL/GenBank/DDBJ whole genome shotgun (WGS) entry which is preliminary data.</text>
</comment>
<name>W4QMX7_HALA3</name>
<dbReference type="eggNOG" id="COG1543">
    <property type="taxonomic scope" value="Bacteria"/>
</dbReference>
<dbReference type="PANTHER" id="PTHR41695">
    <property type="entry name" value="1,4-ALPHA-GLUCAN BRANCHING ENZYME RV3031-RELATED"/>
    <property type="match status" value="1"/>
</dbReference>
<dbReference type="InterPro" id="IPR011330">
    <property type="entry name" value="Glyco_hydro/deAcase_b/a-brl"/>
</dbReference>
<organism evidence="5 6">
    <name type="scientific">Halalkalibacter akibai (strain ATCC 43226 / DSM 21942 / CIP 109018 / JCM 9157 / 1139)</name>
    <name type="common">Bacillus akibai</name>
    <dbReference type="NCBI Taxonomy" id="1236973"/>
    <lineage>
        <taxon>Bacteria</taxon>
        <taxon>Bacillati</taxon>
        <taxon>Bacillota</taxon>
        <taxon>Bacilli</taxon>
        <taxon>Bacillales</taxon>
        <taxon>Bacillaceae</taxon>
        <taxon>Halalkalibacter</taxon>
    </lineage>
</organism>
<feature type="domain" description="Glycoside hydrolase family 57 N-terminal" evidence="4">
    <location>
        <begin position="8"/>
        <end position="214"/>
    </location>
</feature>
<dbReference type="Pfam" id="PF03065">
    <property type="entry name" value="Glyco_hydro_57"/>
    <property type="match status" value="1"/>
</dbReference>
<dbReference type="GO" id="GO:0005576">
    <property type="term" value="C:extracellular region"/>
    <property type="evidence" value="ECO:0007669"/>
    <property type="project" value="TreeGrafter"/>
</dbReference>
<dbReference type="InterPro" id="IPR027291">
    <property type="entry name" value="Glyco_hydro_38_N_sf"/>
</dbReference>
<evidence type="ECO:0000313" key="6">
    <source>
        <dbReference type="Proteomes" id="UP000018896"/>
    </source>
</evidence>
<evidence type="ECO:0000313" key="5">
    <source>
        <dbReference type="EMBL" id="GAE33450.1"/>
    </source>
</evidence>
<dbReference type="PANTHER" id="PTHR41695:SF1">
    <property type="entry name" value="1,4-ALPHA-GLUCAN BRANCHING ENZYME TK1436"/>
    <property type="match status" value="1"/>
</dbReference>
<keyword evidence="6" id="KW-1185">Reference proteome</keyword>
<dbReference type="AlphaFoldDB" id="W4QMX7"/>
<dbReference type="Proteomes" id="UP000018896">
    <property type="component" value="Unassembled WGS sequence"/>
</dbReference>
<dbReference type="InterPro" id="IPR040042">
    <property type="entry name" value="Branching_enz_MT3115-like"/>
</dbReference>
<dbReference type="EMBL" id="BAUV01000002">
    <property type="protein sequence ID" value="GAE33450.1"/>
    <property type="molecule type" value="Genomic_DNA"/>
</dbReference>
<sequence>MKEGYFSLVLHAHLPYVRHKEEGRLEERWLFEAITESYIPLLWELENSEVKDVLTISFSPPVLEMLADSVIQERYLDYVMKTEELLLKEAELAETKEEKELVAFYKKRYQKIKNTFVSYNKNILTGFRNLFEKGVIVCITSAATHAFLPYVKTKAAIRSQVVEAIRCFEQHFEVKPKGFWLPECAFAPGIDRILVEEGITYSFVDEHAIVNADPTPTKGSGSPIYSPHAYTFSKTH</sequence>
<protein>
    <submittedName>
        <fullName evidence="5">Glycogen branching enzyme</fullName>
    </submittedName>
</protein>
<comment type="similarity">
    <text evidence="1 3">Belongs to the glycosyl hydrolase 57 family.</text>
</comment>
<evidence type="ECO:0000259" key="4">
    <source>
        <dbReference type="Pfam" id="PF03065"/>
    </source>
</evidence>